<evidence type="ECO:0000259" key="1">
    <source>
        <dbReference type="Pfam" id="PF00391"/>
    </source>
</evidence>
<feature type="domain" description="PEP-utilising enzyme mobile" evidence="1">
    <location>
        <begin position="814"/>
        <end position="885"/>
    </location>
</feature>
<keyword evidence="4" id="KW-1185">Reference proteome</keyword>
<dbReference type="InterPro" id="IPR013815">
    <property type="entry name" value="ATP_grasp_subdomain_1"/>
</dbReference>
<dbReference type="PANTHER" id="PTHR43615:SF1">
    <property type="entry name" value="PPDK_N DOMAIN-CONTAINING PROTEIN"/>
    <property type="match status" value="1"/>
</dbReference>
<accession>A0A4U1JF45</accession>
<dbReference type="GO" id="GO:0005524">
    <property type="term" value="F:ATP binding"/>
    <property type="evidence" value="ECO:0007669"/>
    <property type="project" value="InterPro"/>
</dbReference>
<dbReference type="Gene3D" id="3.30.470.20">
    <property type="entry name" value="ATP-grasp fold, B domain"/>
    <property type="match status" value="1"/>
</dbReference>
<dbReference type="InterPro" id="IPR051549">
    <property type="entry name" value="PEP_Utilizing_Enz"/>
</dbReference>
<dbReference type="SUPFAM" id="SSF56059">
    <property type="entry name" value="Glutathione synthetase ATP-binding domain-like"/>
    <property type="match status" value="1"/>
</dbReference>
<dbReference type="AlphaFoldDB" id="A0A4U1JF45"/>
<dbReference type="Proteomes" id="UP000309215">
    <property type="component" value="Unassembled WGS sequence"/>
</dbReference>
<dbReference type="InterPro" id="IPR002192">
    <property type="entry name" value="PPDK_AMP/ATP-bd"/>
</dbReference>
<protein>
    <submittedName>
        <fullName evidence="3">Phosphoenolpyruvate synthase</fullName>
    </submittedName>
</protein>
<name>A0A4U1JF45_9BACT</name>
<dbReference type="SUPFAM" id="SSF52009">
    <property type="entry name" value="Phosphohistidine domain"/>
    <property type="match status" value="1"/>
</dbReference>
<dbReference type="Pfam" id="PF01326">
    <property type="entry name" value="PPDK_N"/>
    <property type="match status" value="1"/>
</dbReference>
<dbReference type="OrthoDB" id="9765468at2"/>
<gene>
    <name evidence="3" type="ORF">E8A74_14025</name>
</gene>
<comment type="caution">
    <text evidence="3">The sequence shown here is derived from an EMBL/GenBank/DDBJ whole genome shotgun (WGS) entry which is preliminary data.</text>
</comment>
<reference evidence="3 4" key="1">
    <citation type="submission" date="2019-04" db="EMBL/GenBank/DDBJ databases">
        <authorList>
            <person name="Li Y."/>
            <person name="Wang J."/>
        </authorList>
    </citation>
    <scope>NUCLEOTIDE SEQUENCE [LARGE SCALE GENOMIC DNA]</scope>
    <source>
        <strain evidence="3 4">DSM 14668</strain>
    </source>
</reference>
<keyword evidence="3" id="KW-0670">Pyruvate</keyword>
<dbReference type="GO" id="GO:0016301">
    <property type="term" value="F:kinase activity"/>
    <property type="evidence" value="ECO:0007669"/>
    <property type="project" value="InterPro"/>
</dbReference>
<dbReference type="Pfam" id="PF00391">
    <property type="entry name" value="PEP-utilizers"/>
    <property type="match status" value="1"/>
</dbReference>
<proteinExistence type="predicted"/>
<dbReference type="InterPro" id="IPR008279">
    <property type="entry name" value="PEP-util_enz_mobile_dom"/>
</dbReference>
<feature type="domain" description="Pyruvate phosphate dikinase AMP/ATP-binding" evidence="2">
    <location>
        <begin position="20"/>
        <end position="316"/>
    </location>
</feature>
<organism evidence="3 4">
    <name type="scientific">Polyangium fumosum</name>
    <dbReference type="NCBI Taxonomy" id="889272"/>
    <lineage>
        <taxon>Bacteria</taxon>
        <taxon>Pseudomonadati</taxon>
        <taxon>Myxococcota</taxon>
        <taxon>Polyangia</taxon>
        <taxon>Polyangiales</taxon>
        <taxon>Polyangiaceae</taxon>
        <taxon>Polyangium</taxon>
    </lineage>
</organism>
<sequence>MTTEGTVLPLAALDRSSLPIAGGKAANLGEMIRAGVPVPPGFVLTTSAFRAAAEAADIGPKLEALAGTEPSDRARLATLAAEIRAALSSVTVPDAIAEACVRAYDVELGGAAVAVRSSATAEDLPDASFAGQQDTYLGVLGKEALLDAVRRCWASLFTERAVVYRADRSIDPRDVSLAVVVQRLVHARAAGVLFTANPVTGRRREAVIDAAPGLGEAVVSGATNPDHLEVRVDTGEIVTRRLGDKRVVIEALPGGGTRHEERADGSAEACISDAEARALAAMGARVEAHYGAPQDIEWAIDPEGKILLVQSRPITTLFPIPVGPLSKDGDLRVLFSFNVAQGVFRPFSPMGLQFWRAFAGVASRGLGLWDGEPLDGPPIYAVGASRLFLDITAILRDPLGRRVAAFALSRMEARSGVAVRAVLDDERLGVVETPRWRIARAAFRALARTRAPVTLARALREPDAVPGRISAKVDAAIAVGEVPGGSPPSAYLDAVERMIREGVAPFLFTAIPSIVGALVSMLLFRRALSGLMTEDEVHTLLRSLPNNPTTEMDLELWSLSRRVGADPASRSVLGEEAPAALAKRYADRSLPAVLQRELGAFLARWGARGVAEIDIGVPRWRDDPTHILGSLANYLSLGDDASPPDVAFERGAREAERKAEELVERAREKGALRGGVARFAVPRVRRLLGAREAPKFGIVRILAHARSLLLQAGRLLVQEGKLAAEDDVFLLDLRELRAVTGGTDLRALVAERRRMITQELGRKHVPRILLSDGMEPETMAAAASGEGGLSGTPASAGRVTGKARVVLDPVGAKIEPGEILVAPSTDPGWTPLFLTAGGLVMEMGGSMSHGAVVAREYGIPAVVGVAGATARITTGQRITVDGGAGRVGVEA</sequence>
<dbReference type="PANTHER" id="PTHR43615">
    <property type="entry name" value="PHOSPHOENOLPYRUVATE SYNTHASE-RELATED"/>
    <property type="match status" value="1"/>
</dbReference>
<evidence type="ECO:0000259" key="2">
    <source>
        <dbReference type="Pfam" id="PF01326"/>
    </source>
</evidence>
<dbReference type="RefSeq" id="WP_136929500.1">
    <property type="nucleotide sequence ID" value="NZ_SSMQ01000012.1"/>
</dbReference>
<dbReference type="Gene3D" id="3.30.1490.20">
    <property type="entry name" value="ATP-grasp fold, A domain"/>
    <property type="match status" value="1"/>
</dbReference>
<dbReference type="Gene3D" id="3.50.30.10">
    <property type="entry name" value="Phosphohistidine domain"/>
    <property type="match status" value="1"/>
</dbReference>
<evidence type="ECO:0000313" key="4">
    <source>
        <dbReference type="Proteomes" id="UP000309215"/>
    </source>
</evidence>
<evidence type="ECO:0000313" key="3">
    <source>
        <dbReference type="EMBL" id="TKD08901.1"/>
    </source>
</evidence>
<dbReference type="InterPro" id="IPR036637">
    <property type="entry name" value="Phosphohistidine_dom_sf"/>
</dbReference>
<dbReference type="EMBL" id="SSMQ01000012">
    <property type="protein sequence ID" value="TKD08901.1"/>
    <property type="molecule type" value="Genomic_DNA"/>
</dbReference>